<accession>A0A1I1QW16</accession>
<evidence type="ECO:0000256" key="1">
    <source>
        <dbReference type="ARBA" id="ARBA00023002"/>
    </source>
</evidence>
<dbReference type="EMBL" id="FOMB01000030">
    <property type="protein sequence ID" value="SFD22240.1"/>
    <property type="molecule type" value="Genomic_DNA"/>
</dbReference>
<dbReference type="Gene3D" id="3.20.20.100">
    <property type="entry name" value="NADP-dependent oxidoreductase domain"/>
    <property type="match status" value="1"/>
</dbReference>
<feature type="domain" description="NADP-dependent oxidoreductase" evidence="2">
    <location>
        <begin position="1"/>
        <end position="50"/>
    </location>
</feature>
<dbReference type="Pfam" id="PF00248">
    <property type="entry name" value="Aldo_ket_red"/>
    <property type="match status" value="1"/>
</dbReference>
<evidence type="ECO:0000313" key="3">
    <source>
        <dbReference type="EMBL" id="SFD22240.1"/>
    </source>
</evidence>
<dbReference type="InterPro" id="IPR050791">
    <property type="entry name" value="Aldo-Keto_reductase"/>
</dbReference>
<organism evidence="3 4">
    <name type="scientific">Devosia psychrophila</name>
    <dbReference type="NCBI Taxonomy" id="728005"/>
    <lineage>
        <taxon>Bacteria</taxon>
        <taxon>Pseudomonadati</taxon>
        <taxon>Pseudomonadota</taxon>
        <taxon>Alphaproteobacteria</taxon>
        <taxon>Hyphomicrobiales</taxon>
        <taxon>Devosiaceae</taxon>
        <taxon>Devosia</taxon>
    </lineage>
</organism>
<evidence type="ECO:0000259" key="2">
    <source>
        <dbReference type="Pfam" id="PF00248"/>
    </source>
</evidence>
<dbReference type="GO" id="GO:0016491">
    <property type="term" value="F:oxidoreductase activity"/>
    <property type="evidence" value="ECO:0007669"/>
    <property type="project" value="UniProtKB-KW"/>
</dbReference>
<keyword evidence="1" id="KW-0560">Oxidoreductase</keyword>
<evidence type="ECO:0000313" key="4">
    <source>
        <dbReference type="Proteomes" id="UP000182258"/>
    </source>
</evidence>
<dbReference type="InterPro" id="IPR023210">
    <property type="entry name" value="NADP_OxRdtase_dom"/>
</dbReference>
<dbReference type="InterPro" id="IPR036812">
    <property type="entry name" value="NAD(P)_OxRdtase_dom_sf"/>
</dbReference>
<dbReference type="PANTHER" id="PTHR43625">
    <property type="entry name" value="AFLATOXIN B1 ALDEHYDE REDUCTASE"/>
    <property type="match status" value="1"/>
</dbReference>
<dbReference type="Proteomes" id="UP000182258">
    <property type="component" value="Unassembled WGS sequence"/>
</dbReference>
<sequence length="69" mass="7560">MSQLALAWLLAQGEAIVPIPGTRRIERVEENVAALDIALSTEELARIRDILPDGAFGARYAGDMIPNWI</sequence>
<reference evidence="3 4" key="1">
    <citation type="submission" date="2016-10" db="EMBL/GenBank/DDBJ databases">
        <authorList>
            <person name="de Groot N.N."/>
        </authorList>
    </citation>
    <scope>NUCLEOTIDE SEQUENCE [LARGE SCALE GENOMIC DNA]</scope>
    <source>
        <strain evidence="3 4">CGMCC 1.10210</strain>
    </source>
</reference>
<proteinExistence type="predicted"/>
<name>A0A1I1QW16_9HYPH</name>
<dbReference type="SUPFAM" id="SSF51430">
    <property type="entry name" value="NAD(P)-linked oxidoreductase"/>
    <property type="match status" value="1"/>
</dbReference>
<gene>
    <name evidence="3" type="ORF">SAMN04488059_1306</name>
</gene>
<dbReference type="AlphaFoldDB" id="A0A1I1QW16"/>
<protein>
    <submittedName>
        <fullName evidence="3">Aldo/keto reductase family protein</fullName>
    </submittedName>
</protein>
<dbReference type="PANTHER" id="PTHR43625:SF40">
    <property type="entry name" value="ALDO-KETO REDUCTASE YAKC [NADP(+)]"/>
    <property type="match status" value="1"/>
</dbReference>
<dbReference type="STRING" id="728005.SAMN04488059_1306"/>
<dbReference type="GO" id="GO:0005737">
    <property type="term" value="C:cytoplasm"/>
    <property type="evidence" value="ECO:0007669"/>
    <property type="project" value="TreeGrafter"/>
</dbReference>